<dbReference type="GO" id="GO:0005815">
    <property type="term" value="C:microtubule organizing center"/>
    <property type="evidence" value="ECO:0007669"/>
    <property type="project" value="TreeGrafter"/>
</dbReference>
<name>A0A1W0X2Q8_HYPEX</name>
<evidence type="ECO:0000256" key="2">
    <source>
        <dbReference type="SAM" id="MobiDB-lite"/>
    </source>
</evidence>
<feature type="region of interest" description="Disordered" evidence="2">
    <location>
        <begin position="1"/>
        <end position="49"/>
    </location>
</feature>
<dbReference type="GO" id="GO:0005881">
    <property type="term" value="C:cytoplasmic microtubule"/>
    <property type="evidence" value="ECO:0007669"/>
    <property type="project" value="TreeGrafter"/>
</dbReference>
<dbReference type="EMBL" id="MTYJ01000022">
    <property type="protein sequence ID" value="OQV21602.1"/>
    <property type="molecule type" value="Genomic_DNA"/>
</dbReference>
<dbReference type="SUPFAM" id="SSF48371">
    <property type="entry name" value="ARM repeat"/>
    <property type="match status" value="1"/>
</dbReference>
<dbReference type="AlphaFoldDB" id="A0A1W0X2Q8"/>
<evidence type="ECO:0000313" key="5">
    <source>
        <dbReference type="Proteomes" id="UP000192578"/>
    </source>
</evidence>
<dbReference type="Proteomes" id="UP000192578">
    <property type="component" value="Unassembled WGS sequence"/>
</dbReference>
<evidence type="ECO:0000313" key="4">
    <source>
        <dbReference type="EMBL" id="OQV21602.1"/>
    </source>
</evidence>
<keyword evidence="5" id="KW-1185">Reference proteome</keyword>
<dbReference type="InterPro" id="IPR011989">
    <property type="entry name" value="ARM-like"/>
</dbReference>
<dbReference type="GO" id="GO:0040001">
    <property type="term" value="P:establishment of mitotic spindle localization"/>
    <property type="evidence" value="ECO:0007669"/>
    <property type="project" value="TreeGrafter"/>
</dbReference>
<comment type="caution">
    <text evidence="4">The sequence shown here is derived from an EMBL/GenBank/DDBJ whole genome shotgun (WGS) entry which is preliminary data.</text>
</comment>
<sequence length="1133" mass="125742">MARTEAKTKGLQRDDNSDEPDLIKGAFMKSGSRAQSVPPKSRNVFGANAKSASKESGAVDEAQFREAFADYTPVVIGSAHELEAELKKINIILANEKEDWEKRVEQLRRLRGVVVAGGANYKEFAAAFRYLDLSLEVCVKDLRSQVVREGCITIAYLAETQELRCERTAEMNLPALLQLISNSVKIMATSGAVCIRMILTYVHSHKLVPIITKEYLASKSKEIRRACCEFICLFLAKFPKTALDRHTATIQEAIKKGMADADSDARSLARQAYIGFAGHFPALANALYKELDLPKQRMLDEMVPRSDSQSSLHSLTSNGPSARAATAVKKIPHADNLGVSCALRMGQDQVEGRPEVKNRSSSAIDMAAARRAKAKVTPMLNRTLRPPTSTTARNGVGAGPPVVTRGRPPPTQSFAKSQPGSRSSSPSNPRYPQTNLAASSKRTPGNAAASRDHSRDPSPSGRSAVKSAYKAPTARGGVIHGARRPGAHEISLSRKGSQDASHYSDDESETSSIGSEHSAFGRSQMAGTSIRDNLSEILQQLSSGNWTTKRDGLLGLQRYIVRDGLPLSHMELEHVSAIFTRMFNDPTTKVIGIFLDTLYDFVRVYKLDLGTWLYTLLTKLLSKQGAELVPTVQTRIEKLFELIRASFPTDIQFQHLIRFITDQNQTPNVRVKAAVLTYMITLVQNHMRPEDLRNSSASRLGLTRIINWSLDGKIPEIRKNAQQVLIVLRQLNEHEFSALLDTLDEYLRDSANKLMNGYNRRPSGLSDEFAAVATPPKNPPTATKPVSSASRQFRERALLTPLSSPSQTSSGNEENLNPDAVLRNLRQTSQDIQKYGYASADSRRPAQSRQQSEPPPSLSGSNDVFPAYNDHSVVPVYATSTEQIVYLTTLTERMAASTDEKQYTVLRHLDRYLPLICDEVWDEHFMTVLPFLFENFQSPRSDTVSWALQCFGQLLRLQPDRMRMYPELTLVNIIEVQKNPSKQVVKAAEDCAYMAARTFPCEMAANILVPIMNNQPHPENAAAVRLFSFMAQQVAREELVPVLPIVMPSLVTGFNDNRESKMRKECVDALIYSQMKVGEDLMTPYLELLPASKMRLMKLYYKRIVEPDAADTVEAEYSQNGTPNKSNGSDTPV</sequence>
<dbReference type="GO" id="GO:0072686">
    <property type="term" value="C:mitotic spindle"/>
    <property type="evidence" value="ECO:0007669"/>
    <property type="project" value="TreeGrafter"/>
</dbReference>
<dbReference type="GO" id="GO:0000776">
    <property type="term" value="C:kinetochore"/>
    <property type="evidence" value="ECO:0007669"/>
    <property type="project" value="TreeGrafter"/>
</dbReference>
<dbReference type="Gene3D" id="1.25.10.10">
    <property type="entry name" value="Leucine-rich Repeat Variant"/>
    <property type="match status" value="3"/>
</dbReference>
<feature type="compositionally biased region" description="Basic and acidic residues" evidence="2">
    <location>
        <begin position="1"/>
        <end position="15"/>
    </location>
</feature>
<feature type="region of interest" description="Disordered" evidence="2">
    <location>
        <begin position="368"/>
        <end position="524"/>
    </location>
</feature>
<dbReference type="InterPro" id="IPR034085">
    <property type="entry name" value="TOG"/>
</dbReference>
<dbReference type="PANTHER" id="PTHR21567">
    <property type="entry name" value="CLASP"/>
    <property type="match status" value="1"/>
</dbReference>
<feature type="region of interest" description="Disordered" evidence="2">
    <location>
        <begin position="304"/>
        <end position="324"/>
    </location>
</feature>
<dbReference type="GO" id="GO:0005876">
    <property type="term" value="C:spindle microtubule"/>
    <property type="evidence" value="ECO:0007669"/>
    <property type="project" value="TreeGrafter"/>
</dbReference>
<feature type="compositionally biased region" description="Low complexity" evidence="2">
    <location>
        <begin position="306"/>
        <end position="317"/>
    </location>
</feature>
<dbReference type="GO" id="GO:0008017">
    <property type="term" value="F:microtubule binding"/>
    <property type="evidence" value="ECO:0007669"/>
    <property type="project" value="TreeGrafter"/>
</dbReference>
<feature type="compositionally biased region" description="Polar residues" evidence="2">
    <location>
        <begin position="845"/>
        <end position="862"/>
    </location>
</feature>
<feature type="compositionally biased region" description="Low complexity" evidence="2">
    <location>
        <begin position="770"/>
        <end position="786"/>
    </location>
</feature>
<dbReference type="GO" id="GO:0090307">
    <property type="term" value="P:mitotic spindle assembly"/>
    <property type="evidence" value="ECO:0007669"/>
    <property type="project" value="TreeGrafter"/>
</dbReference>
<proteinExistence type="predicted"/>
<dbReference type="Pfam" id="PF12348">
    <property type="entry name" value="CLASP_N"/>
    <property type="match status" value="1"/>
</dbReference>
<gene>
    <name evidence="4" type="ORF">BV898_04501</name>
</gene>
<feature type="compositionally biased region" description="Low complexity" evidence="2">
    <location>
        <begin position="417"/>
        <end position="433"/>
    </location>
</feature>
<dbReference type="InterPro" id="IPR024395">
    <property type="entry name" value="CLASP_N_dom"/>
</dbReference>
<feature type="compositionally biased region" description="Polar residues" evidence="2">
    <location>
        <begin position="434"/>
        <end position="443"/>
    </location>
</feature>
<accession>A0A1W0X2Q8</accession>
<reference evidence="5" key="1">
    <citation type="submission" date="2017-01" db="EMBL/GenBank/DDBJ databases">
        <title>Comparative genomics of anhydrobiosis in the tardigrade Hypsibius dujardini.</title>
        <authorList>
            <person name="Yoshida Y."/>
            <person name="Koutsovoulos G."/>
            <person name="Laetsch D."/>
            <person name="Stevens L."/>
            <person name="Kumar S."/>
            <person name="Horikawa D."/>
            <person name="Ishino K."/>
            <person name="Komine S."/>
            <person name="Tomita M."/>
            <person name="Blaxter M."/>
            <person name="Arakawa K."/>
        </authorList>
    </citation>
    <scope>NUCLEOTIDE SEQUENCE [LARGE SCALE GENOMIC DNA]</scope>
    <source>
        <strain evidence="5">Z151</strain>
    </source>
</reference>
<protein>
    <submittedName>
        <fullName evidence="4">CLIP-associating protein 2</fullName>
    </submittedName>
</protein>
<keyword evidence="1" id="KW-0175">Coiled coil</keyword>
<feature type="region of interest" description="Disordered" evidence="2">
    <location>
        <begin position="836"/>
        <end position="864"/>
    </location>
</feature>
<organism evidence="4 5">
    <name type="scientific">Hypsibius exemplaris</name>
    <name type="common">Freshwater tardigrade</name>
    <dbReference type="NCBI Taxonomy" id="2072580"/>
    <lineage>
        <taxon>Eukaryota</taxon>
        <taxon>Metazoa</taxon>
        <taxon>Ecdysozoa</taxon>
        <taxon>Tardigrada</taxon>
        <taxon>Eutardigrada</taxon>
        <taxon>Parachela</taxon>
        <taxon>Hypsibioidea</taxon>
        <taxon>Hypsibiidae</taxon>
        <taxon>Hypsibius</taxon>
    </lineage>
</organism>
<dbReference type="OrthoDB" id="46159at2759"/>
<dbReference type="InterPro" id="IPR016024">
    <property type="entry name" value="ARM-type_fold"/>
</dbReference>
<evidence type="ECO:0000256" key="1">
    <source>
        <dbReference type="SAM" id="Coils"/>
    </source>
</evidence>
<evidence type="ECO:0000259" key="3">
    <source>
        <dbReference type="SMART" id="SM01349"/>
    </source>
</evidence>
<dbReference type="SMART" id="SM01349">
    <property type="entry name" value="TOG"/>
    <property type="match status" value="1"/>
</dbReference>
<feature type="region of interest" description="Disordered" evidence="2">
    <location>
        <begin position="770"/>
        <end position="792"/>
    </location>
</feature>
<dbReference type="GO" id="GO:0045180">
    <property type="term" value="C:basal cortex"/>
    <property type="evidence" value="ECO:0007669"/>
    <property type="project" value="TreeGrafter"/>
</dbReference>
<feature type="domain" description="TOG" evidence="3">
    <location>
        <begin position="78"/>
        <end position="312"/>
    </location>
</feature>
<feature type="coiled-coil region" evidence="1">
    <location>
        <begin position="79"/>
        <end position="110"/>
    </location>
</feature>
<dbReference type="PANTHER" id="PTHR21567:SF9">
    <property type="entry name" value="CLIP-ASSOCIATING PROTEIN"/>
    <property type="match status" value="1"/>
</dbReference>